<evidence type="ECO:0000313" key="1">
    <source>
        <dbReference type="EMBL" id="JAP43662.1"/>
    </source>
</evidence>
<name>A0A0X3P6K2_SCHSO</name>
<reference evidence="1" key="1">
    <citation type="submission" date="2016-01" db="EMBL/GenBank/DDBJ databases">
        <title>Reference transcriptome for the parasite Schistocephalus solidus: insights into the molecular evolution of parasitism.</title>
        <authorList>
            <person name="Hebert F.O."/>
            <person name="Grambauer S."/>
            <person name="Barber I."/>
            <person name="Landry C.R."/>
            <person name="Aubin-Horth N."/>
        </authorList>
    </citation>
    <scope>NUCLEOTIDE SEQUENCE</scope>
</reference>
<accession>A0A0X3P6K2</accession>
<sequence length="137" mass="15693">MTVSVTLRPLLPNISSVPCFLSVSLQNLWSKKSREKLVWIRLSRDVRAWEFVSLVKESFVTSSTIILNPGPEFSKIMRRVKSSVNTPVSSFVYDFFRFLISLNKLLLCLSFQVCTTSPLVSGFLESRRVKSHFTSRN</sequence>
<dbReference type="EMBL" id="GEEE01019563">
    <property type="protein sequence ID" value="JAP43662.1"/>
    <property type="molecule type" value="Transcribed_RNA"/>
</dbReference>
<dbReference type="AlphaFoldDB" id="A0A0X3P6K2"/>
<gene>
    <name evidence="1" type="ORF">TR158026</name>
</gene>
<proteinExistence type="predicted"/>
<organism evidence="1">
    <name type="scientific">Schistocephalus solidus</name>
    <name type="common">Tapeworm</name>
    <dbReference type="NCBI Taxonomy" id="70667"/>
    <lineage>
        <taxon>Eukaryota</taxon>
        <taxon>Metazoa</taxon>
        <taxon>Spiralia</taxon>
        <taxon>Lophotrochozoa</taxon>
        <taxon>Platyhelminthes</taxon>
        <taxon>Cestoda</taxon>
        <taxon>Eucestoda</taxon>
        <taxon>Diphyllobothriidea</taxon>
        <taxon>Diphyllobothriidae</taxon>
        <taxon>Schistocephalus</taxon>
    </lineage>
</organism>
<protein>
    <submittedName>
        <fullName evidence="1">Uncharacterized protein</fullName>
    </submittedName>
</protein>